<evidence type="ECO:0000256" key="5">
    <source>
        <dbReference type="ARBA" id="ARBA00023136"/>
    </source>
</evidence>
<protein>
    <submittedName>
        <fullName evidence="8">Uncharacterized protein</fullName>
    </submittedName>
</protein>
<proteinExistence type="inferred from homology"/>
<keyword evidence="9" id="KW-1185">Reference proteome</keyword>
<dbReference type="GO" id="GO:0016020">
    <property type="term" value="C:membrane"/>
    <property type="evidence" value="ECO:0007669"/>
    <property type="project" value="UniProtKB-SubCell"/>
</dbReference>
<dbReference type="KEGG" id="mng:MNEG_5256"/>
<name>A0A0D2MQK1_9CHLO</name>
<feature type="transmembrane region" description="Helical" evidence="7">
    <location>
        <begin position="212"/>
        <end position="235"/>
    </location>
</feature>
<dbReference type="PANTHER" id="PTHR14255">
    <property type="entry name" value="CEREBLON"/>
    <property type="match status" value="1"/>
</dbReference>
<comment type="subcellular location">
    <subcellularLocation>
        <location evidence="1">Membrane</location>
        <topology evidence="1">Multi-pass membrane protein</topology>
    </subcellularLocation>
</comment>
<dbReference type="Proteomes" id="UP000054498">
    <property type="component" value="Unassembled WGS sequence"/>
</dbReference>
<comment type="similarity">
    <text evidence="2">Belongs to the 4-toluene sulfonate uptake permease (TSUP) (TC 2.A.102) family.</text>
</comment>
<evidence type="ECO:0000256" key="6">
    <source>
        <dbReference type="SAM" id="MobiDB-lite"/>
    </source>
</evidence>
<evidence type="ECO:0000256" key="7">
    <source>
        <dbReference type="SAM" id="Phobius"/>
    </source>
</evidence>
<feature type="transmembrane region" description="Helical" evidence="7">
    <location>
        <begin position="434"/>
        <end position="454"/>
    </location>
</feature>
<dbReference type="OrthoDB" id="434519at2759"/>
<evidence type="ECO:0000256" key="1">
    <source>
        <dbReference type="ARBA" id="ARBA00004141"/>
    </source>
</evidence>
<reference evidence="8 9" key="1">
    <citation type="journal article" date="2013" name="BMC Genomics">
        <title>Reconstruction of the lipid metabolism for the microalga Monoraphidium neglectum from its genome sequence reveals characteristics suitable for biofuel production.</title>
        <authorList>
            <person name="Bogen C."/>
            <person name="Al-Dilaimi A."/>
            <person name="Albersmeier A."/>
            <person name="Wichmann J."/>
            <person name="Grundmann M."/>
            <person name="Rupp O."/>
            <person name="Lauersen K.J."/>
            <person name="Blifernez-Klassen O."/>
            <person name="Kalinowski J."/>
            <person name="Goesmann A."/>
            <person name="Mussgnug J.H."/>
            <person name="Kruse O."/>
        </authorList>
    </citation>
    <scope>NUCLEOTIDE SEQUENCE [LARGE SCALE GENOMIC DNA]</scope>
    <source>
        <strain evidence="8 9">SAG 48.87</strain>
    </source>
</reference>
<feature type="transmembrane region" description="Helical" evidence="7">
    <location>
        <begin position="141"/>
        <end position="168"/>
    </location>
</feature>
<evidence type="ECO:0000256" key="2">
    <source>
        <dbReference type="ARBA" id="ARBA00009142"/>
    </source>
</evidence>
<evidence type="ECO:0000256" key="3">
    <source>
        <dbReference type="ARBA" id="ARBA00022692"/>
    </source>
</evidence>
<gene>
    <name evidence="8" type="ORF">MNEG_5256</name>
</gene>
<keyword evidence="4 7" id="KW-1133">Transmembrane helix</keyword>
<feature type="transmembrane region" description="Helical" evidence="7">
    <location>
        <begin position="402"/>
        <end position="422"/>
    </location>
</feature>
<evidence type="ECO:0000256" key="4">
    <source>
        <dbReference type="ARBA" id="ARBA00022989"/>
    </source>
</evidence>
<feature type="transmembrane region" description="Helical" evidence="7">
    <location>
        <begin position="12"/>
        <end position="30"/>
    </location>
</feature>
<dbReference type="RefSeq" id="XP_013901721.1">
    <property type="nucleotide sequence ID" value="XM_014046267.1"/>
</dbReference>
<dbReference type="STRING" id="145388.A0A0D2MQK1"/>
<dbReference type="PANTHER" id="PTHR14255:SF3">
    <property type="entry name" value="SULFITE EXPORTER TAUE_SAFE FAMILY PROTEIN 5-RELATED"/>
    <property type="match status" value="1"/>
</dbReference>
<dbReference type="EMBL" id="KK100993">
    <property type="protein sequence ID" value="KIZ02702.1"/>
    <property type="molecule type" value="Genomic_DNA"/>
</dbReference>
<feature type="transmembrane region" description="Helical" evidence="7">
    <location>
        <begin position="534"/>
        <end position="554"/>
    </location>
</feature>
<organism evidence="8 9">
    <name type="scientific">Monoraphidium neglectum</name>
    <dbReference type="NCBI Taxonomy" id="145388"/>
    <lineage>
        <taxon>Eukaryota</taxon>
        <taxon>Viridiplantae</taxon>
        <taxon>Chlorophyta</taxon>
        <taxon>core chlorophytes</taxon>
        <taxon>Chlorophyceae</taxon>
        <taxon>CS clade</taxon>
        <taxon>Sphaeropleales</taxon>
        <taxon>Selenastraceae</taxon>
        <taxon>Monoraphidium</taxon>
    </lineage>
</organism>
<feature type="transmembrane region" description="Helical" evidence="7">
    <location>
        <begin position="561"/>
        <end position="583"/>
    </location>
</feature>
<accession>A0A0D2MQK1</accession>
<evidence type="ECO:0000313" key="9">
    <source>
        <dbReference type="Proteomes" id="UP000054498"/>
    </source>
</evidence>
<feature type="transmembrane region" description="Helical" evidence="7">
    <location>
        <begin position="241"/>
        <end position="260"/>
    </location>
</feature>
<keyword evidence="5 7" id="KW-0472">Membrane</keyword>
<evidence type="ECO:0000313" key="8">
    <source>
        <dbReference type="EMBL" id="KIZ02702.1"/>
    </source>
</evidence>
<feature type="region of interest" description="Disordered" evidence="6">
    <location>
        <begin position="275"/>
        <end position="307"/>
    </location>
</feature>
<dbReference type="InterPro" id="IPR002781">
    <property type="entry name" value="TM_pro_TauE-like"/>
</dbReference>
<dbReference type="Pfam" id="PF01925">
    <property type="entry name" value="TauE"/>
    <property type="match status" value="2"/>
</dbReference>
<keyword evidence="3 7" id="KW-0812">Transmembrane</keyword>
<feature type="transmembrane region" description="Helical" evidence="7">
    <location>
        <begin position="497"/>
        <end position="522"/>
    </location>
</feature>
<dbReference type="GO" id="GO:0016567">
    <property type="term" value="P:protein ubiquitination"/>
    <property type="evidence" value="ECO:0007669"/>
    <property type="project" value="TreeGrafter"/>
</dbReference>
<dbReference type="GeneID" id="25738133"/>
<dbReference type="AlphaFoldDB" id="A0A0D2MQK1"/>
<dbReference type="GO" id="GO:0031464">
    <property type="term" value="C:Cul4A-RING E3 ubiquitin ligase complex"/>
    <property type="evidence" value="ECO:0007669"/>
    <property type="project" value="TreeGrafter"/>
</dbReference>
<feature type="compositionally biased region" description="Low complexity" evidence="6">
    <location>
        <begin position="281"/>
        <end position="300"/>
    </location>
</feature>
<feature type="transmembrane region" description="Helical" evidence="7">
    <location>
        <begin position="180"/>
        <end position="200"/>
    </location>
</feature>
<sequence length="631" mass="63936">MAAQHSPWRPRVTLRLVLPIVALLAISLVVKPCDAALRTSALLPAAAAAPAPAAARPAAPAAAAAAAVSGYSVLGGAQHVNLLHLVPQLLGLREQKPLAGADAFGSSDGLGLLGGGDASGGGGGGKQTPHKNLFPLDWTDIAMLALTLITLILAAGGGIGGGAIYMPLFCALGGFNSSQAVALSNVTIVGGAMANFIINVQRRHPLVSTAPLIDWALILIMEPTTILGAVIGTYANKVLPSVATVSLMTILLSLLTINLWRRAISMHTAETRAEPLLGPSGRADGSDAPAPAAGRANGAGDSAPGSLHLPSALAEAASADDANGAGSRSADVDITISAEPNGANSAAADIKAAAAAAGVTSSVTEGGKVTLDEVNYDDADEDAPTLVIARPERSGAAGGPRVVLPAVPLIVLLLLSVAVAASDEAKAYVQCGTWRYWLIVLAVIPPSIAVMLLTRRHLLRRAAQVASGGSRVLSRQFQSFTGGVGGVNIKYNPKNTLTYPAVCTLAGVIAGMFGLGGGVIKAPLMLELGVLPEVATATSTTMILFTASSACIVYSSFGLILYDYAAALLLLGMIGSAIGQVGVNRLVRYLGRRSLIIFTMASLAYGNWEAVLLKGLSSLHWGNICAAGGDV</sequence>